<comment type="similarity">
    <text evidence="2">Belongs to the SusD family.</text>
</comment>
<evidence type="ECO:0000313" key="9">
    <source>
        <dbReference type="EMBL" id="SUE33261.1"/>
    </source>
</evidence>
<evidence type="ECO:0000256" key="5">
    <source>
        <dbReference type="ARBA" id="ARBA00023237"/>
    </source>
</evidence>
<feature type="chain" id="PRO_5016730691" evidence="6">
    <location>
        <begin position="21"/>
        <end position="606"/>
    </location>
</feature>
<keyword evidence="3 6" id="KW-0732">Signal</keyword>
<evidence type="ECO:0000256" key="2">
    <source>
        <dbReference type="ARBA" id="ARBA00006275"/>
    </source>
</evidence>
<feature type="domain" description="RagB/SusD" evidence="7">
    <location>
        <begin position="290"/>
        <end position="606"/>
    </location>
</feature>
<reference evidence="9 10" key="1">
    <citation type="submission" date="2018-06" db="EMBL/GenBank/DDBJ databases">
        <authorList>
            <consortium name="Pathogen Informatics"/>
            <person name="Doyle S."/>
        </authorList>
    </citation>
    <scope>NUCLEOTIDE SEQUENCE [LARGE SCALE GENOMIC DNA]</scope>
    <source>
        <strain evidence="9 10">NCTC11190</strain>
    </source>
</reference>
<keyword evidence="4" id="KW-0472">Membrane</keyword>
<feature type="signal peptide" evidence="6">
    <location>
        <begin position="1"/>
        <end position="20"/>
    </location>
</feature>
<gene>
    <name evidence="9" type="ORF">NCTC11190_00465</name>
</gene>
<evidence type="ECO:0000256" key="4">
    <source>
        <dbReference type="ARBA" id="ARBA00023136"/>
    </source>
</evidence>
<accession>A0A379MNP5</accession>
<dbReference type="InterPro" id="IPR033985">
    <property type="entry name" value="SusD-like_N"/>
</dbReference>
<dbReference type="Gene3D" id="1.25.40.390">
    <property type="match status" value="1"/>
</dbReference>
<dbReference type="GO" id="GO:0009279">
    <property type="term" value="C:cell outer membrane"/>
    <property type="evidence" value="ECO:0007669"/>
    <property type="project" value="UniProtKB-SubCell"/>
</dbReference>
<dbReference type="STRING" id="880526.GCA_000427365_00980"/>
<dbReference type="Proteomes" id="UP000255233">
    <property type="component" value="Unassembled WGS sequence"/>
</dbReference>
<sequence>MKTKYILLSALGAMAMTACNDEFLDRYPQTDISSEGFFNSVEDLKTYTNGFYDYIGASYDDIYTDNTGFSQNDATLKNLMKGLVRPDNIGSWSGNYSNIRNINFLIVNADRVNAEQTDIDHYVGLARMFRALQYVSLVKSWNDVPWYDRPLETDDIDELYKPRDSREFVMGKVLEDLKFAAEKIPEGTSKTRITRWSALGYLARVALYEGTYRKYHDELELQGTAEEWIRIAKEAAWTIMDEGGFSLGPNYTDLFLSTNLDNNPEIILYKDYDKDLEVRHNASSLFDYAHALSRDLMNEYLYIDPATNEAKPFNQVPGYATMNRQEVFANRDPRMRQTIAPEWFIPRNSTDSARIKVELGGYPQIKFYPLDVAHDGWGNAFNDLPMIRYAEILLIYAEACAELGELDQTVLDQTVNLIRQRAGVPALSYAQANANPDADLMDKYPNIQAAARGAALEIRRERRIELACEGFRYDDVMRWKCGQLFARPGQGMWLDHIGLIDMSGKAGRSRPADFVDTGVFFDKEHQKQWLADNGYPADYIETHGVTVYYMDDDAVFYLSEGDHGYVMVATEKDGGKGEFIEPKYYYRPLNLHDRTINPNLDETIFW</sequence>
<evidence type="ECO:0000259" key="8">
    <source>
        <dbReference type="Pfam" id="PF14322"/>
    </source>
</evidence>
<protein>
    <submittedName>
        <fullName evidence="9">SusD family</fullName>
    </submittedName>
</protein>
<keyword evidence="5" id="KW-0998">Cell outer membrane</keyword>
<feature type="domain" description="SusD-like N-terminal" evidence="8">
    <location>
        <begin position="22"/>
        <end position="207"/>
    </location>
</feature>
<dbReference type="PROSITE" id="PS51257">
    <property type="entry name" value="PROKAR_LIPOPROTEIN"/>
    <property type="match status" value="1"/>
</dbReference>
<keyword evidence="10" id="KW-1185">Reference proteome</keyword>
<evidence type="ECO:0000256" key="6">
    <source>
        <dbReference type="SAM" id="SignalP"/>
    </source>
</evidence>
<dbReference type="AlphaFoldDB" id="A0A379MNP5"/>
<name>A0A379MNP5_9BACT</name>
<evidence type="ECO:0000256" key="3">
    <source>
        <dbReference type="ARBA" id="ARBA00022729"/>
    </source>
</evidence>
<dbReference type="Pfam" id="PF14322">
    <property type="entry name" value="SusD-like_3"/>
    <property type="match status" value="1"/>
</dbReference>
<organism evidence="9 10">
    <name type="scientific">Rikenella microfusus</name>
    <dbReference type="NCBI Taxonomy" id="28139"/>
    <lineage>
        <taxon>Bacteria</taxon>
        <taxon>Pseudomonadati</taxon>
        <taxon>Bacteroidota</taxon>
        <taxon>Bacteroidia</taxon>
        <taxon>Bacteroidales</taxon>
        <taxon>Rikenellaceae</taxon>
        <taxon>Rikenella</taxon>
    </lineage>
</organism>
<proteinExistence type="inferred from homology"/>
<evidence type="ECO:0000313" key="10">
    <source>
        <dbReference type="Proteomes" id="UP000255233"/>
    </source>
</evidence>
<dbReference type="OrthoDB" id="1031584at2"/>
<evidence type="ECO:0000256" key="1">
    <source>
        <dbReference type="ARBA" id="ARBA00004442"/>
    </source>
</evidence>
<evidence type="ECO:0000259" key="7">
    <source>
        <dbReference type="Pfam" id="PF07980"/>
    </source>
</evidence>
<dbReference type="InterPro" id="IPR012944">
    <property type="entry name" value="SusD_RagB_dom"/>
</dbReference>
<dbReference type="EMBL" id="UGVL01000001">
    <property type="protein sequence ID" value="SUE33261.1"/>
    <property type="molecule type" value="Genomic_DNA"/>
</dbReference>
<dbReference type="RefSeq" id="WP_027290731.1">
    <property type="nucleotide sequence ID" value="NZ_CALVFX010000003.1"/>
</dbReference>
<dbReference type="Pfam" id="PF07980">
    <property type="entry name" value="SusD_RagB"/>
    <property type="match status" value="1"/>
</dbReference>
<dbReference type="SUPFAM" id="SSF48452">
    <property type="entry name" value="TPR-like"/>
    <property type="match status" value="1"/>
</dbReference>
<dbReference type="InterPro" id="IPR011990">
    <property type="entry name" value="TPR-like_helical_dom_sf"/>
</dbReference>
<comment type="subcellular location">
    <subcellularLocation>
        <location evidence="1">Cell outer membrane</location>
    </subcellularLocation>
</comment>